<evidence type="ECO:0000259" key="2">
    <source>
        <dbReference type="Pfam" id="PF02371"/>
    </source>
</evidence>
<accession>A0A6J4QER6</accession>
<dbReference type="PANTHER" id="PTHR33055">
    <property type="entry name" value="TRANSPOSASE FOR INSERTION SEQUENCE ELEMENT IS1111A"/>
    <property type="match status" value="1"/>
</dbReference>
<proteinExistence type="predicted"/>
<feature type="domain" description="Transposase IS110-like N-terminal" evidence="1">
    <location>
        <begin position="10"/>
        <end position="150"/>
    </location>
</feature>
<feature type="domain" description="Transposase IS116/IS110/IS902 C-terminal" evidence="2">
    <location>
        <begin position="194"/>
        <end position="278"/>
    </location>
</feature>
<protein>
    <submittedName>
        <fullName evidence="3">Mobile element protein</fullName>
    </submittedName>
</protein>
<organism evidence="3">
    <name type="scientific">uncultured Rubrobacteraceae bacterium</name>
    <dbReference type="NCBI Taxonomy" id="349277"/>
    <lineage>
        <taxon>Bacteria</taxon>
        <taxon>Bacillati</taxon>
        <taxon>Actinomycetota</taxon>
        <taxon>Rubrobacteria</taxon>
        <taxon>Rubrobacterales</taxon>
        <taxon>Rubrobacteraceae</taxon>
        <taxon>environmental samples</taxon>
    </lineage>
</organism>
<reference evidence="3" key="1">
    <citation type="submission" date="2020-02" db="EMBL/GenBank/DDBJ databases">
        <authorList>
            <person name="Meier V. D."/>
        </authorList>
    </citation>
    <scope>NUCLEOTIDE SEQUENCE</scope>
    <source>
        <strain evidence="3">AVDCRST_MAG58</strain>
    </source>
</reference>
<dbReference type="InterPro" id="IPR003346">
    <property type="entry name" value="Transposase_20"/>
</dbReference>
<evidence type="ECO:0000313" key="3">
    <source>
        <dbReference type="EMBL" id="CAA9442829.1"/>
    </source>
</evidence>
<dbReference type="Pfam" id="PF01548">
    <property type="entry name" value="DEDD_Tnp_IS110"/>
    <property type="match status" value="1"/>
</dbReference>
<evidence type="ECO:0000259" key="1">
    <source>
        <dbReference type="Pfam" id="PF01548"/>
    </source>
</evidence>
<dbReference type="GO" id="GO:0003677">
    <property type="term" value="F:DNA binding"/>
    <property type="evidence" value="ECO:0007669"/>
    <property type="project" value="InterPro"/>
</dbReference>
<dbReference type="AlphaFoldDB" id="A0A6J4QER6"/>
<name>A0A6J4QER6_9ACTN</name>
<dbReference type="InterPro" id="IPR047650">
    <property type="entry name" value="Transpos_IS110"/>
</dbReference>
<dbReference type="Pfam" id="PF02371">
    <property type="entry name" value="Transposase_20"/>
    <property type="match status" value="1"/>
</dbReference>
<gene>
    <name evidence="3" type="ORF">AVDCRST_MAG58-119</name>
</gene>
<dbReference type="InterPro" id="IPR002525">
    <property type="entry name" value="Transp_IS110-like_N"/>
</dbReference>
<dbReference type="NCBIfam" id="NF033542">
    <property type="entry name" value="transpos_IS110"/>
    <property type="match status" value="1"/>
</dbReference>
<sequence length="320" mass="34800">MSTATPTLYVGIDVSKATLDVAILPSGRHFVVSNDERGIDELLGGFEDPRPTLVVLEASGGYERPVAAAIAACGIAVAVVNPRQARDFARATGRLAKTDALDAKVLARFAEAVRPEPRALPDEEAREFSAILARRRQIIQMMSAEKNRLGAATSVAVARRIGAHVRWLEKELGRTDRDLDEAIEGSPAFKENEALLRSVPGVGPVFLCRTLMAELPELGSLPPRELSALVGVAPLNRDSGTLRGRRAVWGGRARVREALYMGALVATRYNPCIKEFYERLVAAGKPKKVALVACMRKLLVILNALLRDRTPWRCPHALNS</sequence>
<dbReference type="EMBL" id="CADCVF010000002">
    <property type="protein sequence ID" value="CAA9442829.1"/>
    <property type="molecule type" value="Genomic_DNA"/>
</dbReference>
<dbReference type="GO" id="GO:0004803">
    <property type="term" value="F:transposase activity"/>
    <property type="evidence" value="ECO:0007669"/>
    <property type="project" value="InterPro"/>
</dbReference>
<dbReference type="GO" id="GO:0006313">
    <property type="term" value="P:DNA transposition"/>
    <property type="evidence" value="ECO:0007669"/>
    <property type="project" value="InterPro"/>
</dbReference>
<dbReference type="PANTHER" id="PTHR33055:SF13">
    <property type="entry name" value="TRANSPOSASE"/>
    <property type="match status" value="1"/>
</dbReference>